<dbReference type="SUPFAM" id="SSF53335">
    <property type="entry name" value="S-adenosyl-L-methionine-dependent methyltransferases"/>
    <property type="match status" value="1"/>
</dbReference>
<evidence type="ECO:0000259" key="5">
    <source>
        <dbReference type="Pfam" id="PF00891"/>
    </source>
</evidence>
<feature type="compositionally biased region" description="Low complexity" evidence="4">
    <location>
        <begin position="7"/>
        <end position="18"/>
    </location>
</feature>
<evidence type="ECO:0000256" key="1">
    <source>
        <dbReference type="ARBA" id="ARBA00022603"/>
    </source>
</evidence>
<keyword evidence="2" id="KW-0808">Transferase</keyword>
<dbReference type="GO" id="GO:0008171">
    <property type="term" value="F:O-methyltransferase activity"/>
    <property type="evidence" value="ECO:0007669"/>
    <property type="project" value="InterPro"/>
</dbReference>
<feature type="compositionally biased region" description="Polar residues" evidence="4">
    <location>
        <begin position="52"/>
        <end position="65"/>
    </location>
</feature>
<evidence type="ECO:0000256" key="2">
    <source>
        <dbReference type="ARBA" id="ARBA00022679"/>
    </source>
</evidence>
<dbReference type="EMBL" id="MU860141">
    <property type="protein sequence ID" value="KAK4237372.1"/>
    <property type="molecule type" value="Genomic_DNA"/>
</dbReference>
<keyword evidence="7" id="KW-1185">Reference proteome</keyword>
<dbReference type="Proteomes" id="UP001303760">
    <property type="component" value="Unassembled WGS sequence"/>
</dbReference>
<proteinExistence type="predicted"/>
<feature type="region of interest" description="Disordered" evidence="4">
    <location>
        <begin position="496"/>
        <end position="550"/>
    </location>
</feature>
<feature type="domain" description="O-methyltransferase C-terminal" evidence="5">
    <location>
        <begin position="316"/>
        <end position="465"/>
    </location>
</feature>
<dbReference type="PANTHER" id="PTHR43712">
    <property type="entry name" value="PUTATIVE (AFU_ORTHOLOGUE AFUA_4G14580)-RELATED"/>
    <property type="match status" value="1"/>
</dbReference>
<sequence length="550" mass="60478">MGKFRLSSFFHSTSSSPSADAEAKKQNRQSFSALSASFRHKDAETNGAAAQASKTETSPQQSTSRMVALARSITAETEKLEAYMKANNLPMPGFDVDAPADFPHLPEDVQRSRQEIIYATKELGRLAHGPRESVRWGVWEFLDVLALTAVNHYGLAKLVPVDSTITLVELQTKTTLDPINLARLLRMAMCNGIFREPSPGVIAHTAASRVLAEDDDMKAWVGFNGEDIFRASGHVLQALQAYPEATSLTRAGFQFAFDTVDKEPMFATFGKDPERARRMGRAMASLTGGEGYEPSYFVDVEKGGYDFSDLDAAGGTFVDIGGSHGFMCVDLANRYKNMKFVVQDLQKTIDSAPKPISPDPQVAERITLLAHDFFTEQVTKDADVYFFRWIIHNYSTPYAIRILKNLIPALKPGARIIINDHCLREPGQENPWDERVMRRMDVVMLALLNAQERTEAEFRELFAAADERFVFKGVRRPKGCRMSIVEAVWQPEEVGKADEGTSAPTVAKARTPAAAAGPEATEVKPTMETPATENGAAAAASGEPKADEAK</sequence>
<organism evidence="6 7">
    <name type="scientific">Achaetomium macrosporum</name>
    <dbReference type="NCBI Taxonomy" id="79813"/>
    <lineage>
        <taxon>Eukaryota</taxon>
        <taxon>Fungi</taxon>
        <taxon>Dikarya</taxon>
        <taxon>Ascomycota</taxon>
        <taxon>Pezizomycotina</taxon>
        <taxon>Sordariomycetes</taxon>
        <taxon>Sordariomycetidae</taxon>
        <taxon>Sordariales</taxon>
        <taxon>Chaetomiaceae</taxon>
        <taxon>Achaetomium</taxon>
    </lineage>
</organism>
<feature type="compositionally biased region" description="Low complexity" evidence="4">
    <location>
        <begin position="503"/>
        <end position="520"/>
    </location>
</feature>
<feature type="region of interest" description="Disordered" evidence="4">
    <location>
        <begin position="1"/>
        <end position="65"/>
    </location>
</feature>
<keyword evidence="3" id="KW-0949">S-adenosyl-L-methionine</keyword>
<dbReference type="Gene3D" id="1.10.10.10">
    <property type="entry name" value="Winged helix-like DNA-binding domain superfamily/Winged helix DNA-binding domain"/>
    <property type="match status" value="1"/>
</dbReference>
<reference evidence="6" key="2">
    <citation type="submission" date="2023-05" db="EMBL/GenBank/DDBJ databases">
        <authorList>
            <consortium name="Lawrence Berkeley National Laboratory"/>
            <person name="Steindorff A."/>
            <person name="Hensen N."/>
            <person name="Bonometti L."/>
            <person name="Westerberg I."/>
            <person name="Brannstrom I.O."/>
            <person name="Guillou S."/>
            <person name="Cros-Aarteil S."/>
            <person name="Calhoun S."/>
            <person name="Haridas S."/>
            <person name="Kuo A."/>
            <person name="Mondo S."/>
            <person name="Pangilinan J."/>
            <person name="Riley R."/>
            <person name="Labutti K."/>
            <person name="Andreopoulos B."/>
            <person name="Lipzen A."/>
            <person name="Chen C."/>
            <person name="Yanf M."/>
            <person name="Daum C."/>
            <person name="Ng V."/>
            <person name="Clum A."/>
            <person name="Ohm R."/>
            <person name="Martin F."/>
            <person name="Silar P."/>
            <person name="Natvig D."/>
            <person name="Lalanne C."/>
            <person name="Gautier V."/>
            <person name="Ament-Velasquez S.L."/>
            <person name="Kruys A."/>
            <person name="Hutchinson M.I."/>
            <person name="Powell A.J."/>
            <person name="Barry K."/>
            <person name="Miller A.N."/>
            <person name="Grigoriev I.V."/>
            <person name="Debuchy R."/>
            <person name="Gladieux P."/>
            <person name="Thoren M.H."/>
            <person name="Johannesson H."/>
        </authorList>
    </citation>
    <scope>NUCLEOTIDE SEQUENCE</scope>
    <source>
        <strain evidence="6">CBS 532.94</strain>
    </source>
</reference>
<dbReference type="GO" id="GO:0032259">
    <property type="term" value="P:methylation"/>
    <property type="evidence" value="ECO:0007669"/>
    <property type="project" value="UniProtKB-KW"/>
</dbReference>
<dbReference type="InterPro" id="IPR036390">
    <property type="entry name" value="WH_DNA-bd_sf"/>
</dbReference>
<dbReference type="Gene3D" id="3.40.50.150">
    <property type="entry name" value="Vaccinia Virus protein VP39"/>
    <property type="match status" value="1"/>
</dbReference>
<dbReference type="PROSITE" id="PS51683">
    <property type="entry name" value="SAM_OMT_II"/>
    <property type="match status" value="1"/>
</dbReference>
<keyword evidence="1" id="KW-0489">Methyltransferase</keyword>
<accession>A0AAN7C9B9</accession>
<gene>
    <name evidence="6" type="ORF">C8A03DRAFT_34658</name>
</gene>
<evidence type="ECO:0000256" key="4">
    <source>
        <dbReference type="SAM" id="MobiDB-lite"/>
    </source>
</evidence>
<comment type="caution">
    <text evidence="6">The sequence shown here is derived from an EMBL/GenBank/DDBJ whole genome shotgun (WGS) entry which is preliminary data.</text>
</comment>
<name>A0AAN7C9B9_9PEZI</name>
<dbReference type="InterPro" id="IPR036388">
    <property type="entry name" value="WH-like_DNA-bd_sf"/>
</dbReference>
<dbReference type="InterPro" id="IPR001077">
    <property type="entry name" value="COMT_C"/>
</dbReference>
<dbReference type="SUPFAM" id="SSF46785">
    <property type="entry name" value="Winged helix' DNA-binding domain"/>
    <property type="match status" value="1"/>
</dbReference>
<protein>
    <recommendedName>
        <fullName evidence="5">O-methyltransferase C-terminal domain-containing protein</fullName>
    </recommendedName>
</protein>
<dbReference type="InterPro" id="IPR029063">
    <property type="entry name" value="SAM-dependent_MTases_sf"/>
</dbReference>
<evidence type="ECO:0000313" key="6">
    <source>
        <dbReference type="EMBL" id="KAK4237372.1"/>
    </source>
</evidence>
<evidence type="ECO:0000256" key="3">
    <source>
        <dbReference type="ARBA" id="ARBA00022691"/>
    </source>
</evidence>
<dbReference type="InterPro" id="IPR016461">
    <property type="entry name" value="COMT-like"/>
</dbReference>
<reference evidence="6" key="1">
    <citation type="journal article" date="2023" name="Mol. Phylogenet. Evol.">
        <title>Genome-scale phylogeny and comparative genomics of the fungal order Sordariales.</title>
        <authorList>
            <person name="Hensen N."/>
            <person name="Bonometti L."/>
            <person name="Westerberg I."/>
            <person name="Brannstrom I.O."/>
            <person name="Guillou S."/>
            <person name="Cros-Aarteil S."/>
            <person name="Calhoun S."/>
            <person name="Haridas S."/>
            <person name="Kuo A."/>
            <person name="Mondo S."/>
            <person name="Pangilinan J."/>
            <person name="Riley R."/>
            <person name="LaButti K."/>
            <person name="Andreopoulos B."/>
            <person name="Lipzen A."/>
            <person name="Chen C."/>
            <person name="Yan M."/>
            <person name="Daum C."/>
            <person name="Ng V."/>
            <person name="Clum A."/>
            <person name="Steindorff A."/>
            <person name="Ohm R.A."/>
            <person name="Martin F."/>
            <person name="Silar P."/>
            <person name="Natvig D.O."/>
            <person name="Lalanne C."/>
            <person name="Gautier V."/>
            <person name="Ament-Velasquez S.L."/>
            <person name="Kruys A."/>
            <person name="Hutchinson M.I."/>
            <person name="Powell A.J."/>
            <person name="Barry K."/>
            <person name="Miller A.N."/>
            <person name="Grigoriev I.V."/>
            <person name="Debuchy R."/>
            <person name="Gladieux P."/>
            <person name="Hiltunen Thoren M."/>
            <person name="Johannesson H."/>
        </authorList>
    </citation>
    <scope>NUCLEOTIDE SEQUENCE</scope>
    <source>
        <strain evidence="6">CBS 532.94</strain>
    </source>
</reference>
<feature type="compositionally biased region" description="Low complexity" evidence="4">
    <location>
        <begin position="528"/>
        <end position="543"/>
    </location>
</feature>
<dbReference type="Pfam" id="PF00891">
    <property type="entry name" value="Methyltransf_2"/>
    <property type="match status" value="1"/>
</dbReference>
<dbReference type="AlphaFoldDB" id="A0AAN7C9B9"/>
<evidence type="ECO:0000313" key="7">
    <source>
        <dbReference type="Proteomes" id="UP001303760"/>
    </source>
</evidence>
<dbReference type="PANTHER" id="PTHR43712:SF16">
    <property type="entry name" value="O-METHYLTRANSFERASE ELCB"/>
    <property type="match status" value="1"/>
</dbReference>